<sequence>MAGAAVSVRPATEDQRELVTLYKSLRSRTFSSSRLLTVPNPRCRCPSPSPRTEEMLIVFVVGASASPISASK</sequence>
<dbReference type="EMBL" id="MU154564">
    <property type="protein sequence ID" value="KAF9495234.1"/>
    <property type="molecule type" value="Genomic_DNA"/>
</dbReference>
<comment type="caution">
    <text evidence="1">The sequence shown here is derived from an EMBL/GenBank/DDBJ whole genome shotgun (WGS) entry which is preliminary data.</text>
</comment>
<gene>
    <name evidence="1" type="ORF">BDN71DRAFT_1447884</name>
</gene>
<organism evidence="1 2">
    <name type="scientific">Pleurotus eryngii</name>
    <name type="common">Boletus of the steppes</name>
    <dbReference type="NCBI Taxonomy" id="5323"/>
    <lineage>
        <taxon>Eukaryota</taxon>
        <taxon>Fungi</taxon>
        <taxon>Dikarya</taxon>
        <taxon>Basidiomycota</taxon>
        <taxon>Agaricomycotina</taxon>
        <taxon>Agaricomycetes</taxon>
        <taxon>Agaricomycetidae</taxon>
        <taxon>Agaricales</taxon>
        <taxon>Pleurotineae</taxon>
        <taxon>Pleurotaceae</taxon>
        <taxon>Pleurotus</taxon>
    </lineage>
</organism>
<dbReference type="Proteomes" id="UP000807025">
    <property type="component" value="Unassembled WGS sequence"/>
</dbReference>
<proteinExistence type="predicted"/>
<evidence type="ECO:0000313" key="1">
    <source>
        <dbReference type="EMBL" id="KAF9495234.1"/>
    </source>
</evidence>
<keyword evidence="2" id="KW-1185">Reference proteome</keyword>
<name>A0A9P6DFE9_PLEER</name>
<evidence type="ECO:0000313" key="2">
    <source>
        <dbReference type="Proteomes" id="UP000807025"/>
    </source>
</evidence>
<reference evidence="1" key="1">
    <citation type="submission" date="2020-11" db="EMBL/GenBank/DDBJ databases">
        <authorList>
            <consortium name="DOE Joint Genome Institute"/>
            <person name="Ahrendt S."/>
            <person name="Riley R."/>
            <person name="Andreopoulos W."/>
            <person name="Labutti K."/>
            <person name="Pangilinan J."/>
            <person name="Ruiz-Duenas F.J."/>
            <person name="Barrasa J.M."/>
            <person name="Sanchez-Garcia M."/>
            <person name="Camarero S."/>
            <person name="Miyauchi S."/>
            <person name="Serrano A."/>
            <person name="Linde D."/>
            <person name="Babiker R."/>
            <person name="Drula E."/>
            <person name="Ayuso-Fernandez I."/>
            <person name="Pacheco R."/>
            <person name="Padilla G."/>
            <person name="Ferreira P."/>
            <person name="Barriuso J."/>
            <person name="Kellner H."/>
            <person name="Castanera R."/>
            <person name="Alfaro M."/>
            <person name="Ramirez L."/>
            <person name="Pisabarro A.G."/>
            <person name="Kuo A."/>
            <person name="Tritt A."/>
            <person name="Lipzen A."/>
            <person name="He G."/>
            <person name="Yan M."/>
            <person name="Ng V."/>
            <person name="Cullen D."/>
            <person name="Martin F."/>
            <person name="Rosso M.-N."/>
            <person name="Henrissat B."/>
            <person name="Hibbett D."/>
            <person name="Martinez A.T."/>
            <person name="Grigoriev I.V."/>
        </authorList>
    </citation>
    <scope>NUCLEOTIDE SEQUENCE</scope>
    <source>
        <strain evidence="1">ATCC 90797</strain>
    </source>
</reference>
<dbReference type="AlphaFoldDB" id="A0A9P6DFE9"/>
<accession>A0A9P6DFE9</accession>
<protein>
    <submittedName>
        <fullName evidence="1">Uncharacterized protein</fullName>
    </submittedName>
</protein>